<keyword evidence="5" id="KW-0520">NAD</keyword>
<dbReference type="AlphaFoldDB" id="A0A7T8BAK7"/>
<sequence>MRVVIVGAGLVGTQLAQYLIQEKHDVSLIESNEERARHASNRLDCLVIHDEGNSLSALEEAGVAKADALVCVTDSDEVNMIICGLAASRHPDLLKIARVRNDDYVRLNRSGERILGIDHFVHPDVEASRSVLNAVEHGALGDVLEFSNTPYELGSIDIAPSSAFDGLSLMDFRSLVKGESLVTLIERESESLLPTGATVLTKGDRIHVLAKESELENIFRLAGRSQKHLRKIGIVGGGRIGALVAEGLLGQENGRQASLLSFFKSLGAKSSKHVIIIEKDYALCKELSVRFPEALILNEDISDESFIAEERIDGLDLLITTTDDQELNIIASVYLKSRGVGRTIALVTGSGYAAISRQLGVDVVIPMKSVIVDSILSHLMGKGVKGVHRIGDGSIGIIEIEVPQGVPVEGKSLAEFRLPAGGLVMLVKRGPVSFIPRGDYVFESGDRIILIAKNGNEMEIEKLFGSSK</sequence>
<dbReference type="Pfam" id="PF02080">
    <property type="entry name" value="TrkA_C"/>
    <property type="match status" value="2"/>
</dbReference>
<dbReference type="GO" id="GO:0005886">
    <property type="term" value="C:plasma membrane"/>
    <property type="evidence" value="ECO:0007669"/>
    <property type="project" value="InterPro"/>
</dbReference>
<keyword evidence="3" id="KW-0633">Potassium transport</keyword>
<evidence type="ECO:0000256" key="6">
    <source>
        <dbReference type="ARBA" id="ARBA00023065"/>
    </source>
</evidence>
<protein>
    <recommendedName>
        <fullName evidence="1">Trk system potassium uptake protein TrkA</fullName>
    </recommendedName>
</protein>
<feature type="domain" description="RCK C-terminal" evidence="8">
    <location>
        <begin position="385"/>
        <end position="466"/>
    </location>
</feature>
<dbReference type="InterPro" id="IPR036721">
    <property type="entry name" value="RCK_C_sf"/>
</dbReference>
<dbReference type="InterPro" id="IPR006037">
    <property type="entry name" value="RCK_C"/>
</dbReference>
<dbReference type="PANTHER" id="PTHR43833:SF5">
    <property type="entry name" value="TRK SYSTEM POTASSIUM UPTAKE PROTEIN TRKA"/>
    <property type="match status" value="1"/>
</dbReference>
<evidence type="ECO:0000256" key="2">
    <source>
        <dbReference type="ARBA" id="ARBA00022448"/>
    </source>
</evidence>
<dbReference type="Gene3D" id="3.40.50.720">
    <property type="entry name" value="NAD(P)-binding Rossmann-like Domain"/>
    <property type="match status" value="2"/>
</dbReference>
<dbReference type="Gene3D" id="3.30.70.1450">
    <property type="entry name" value="Regulator of K+ conductance, C-terminal domain"/>
    <property type="match status" value="2"/>
</dbReference>
<dbReference type="KEGG" id="bhc:JFL75_01400"/>
<evidence type="ECO:0000256" key="4">
    <source>
        <dbReference type="ARBA" id="ARBA00022958"/>
    </source>
</evidence>
<dbReference type="PROSITE" id="PS51201">
    <property type="entry name" value="RCK_N"/>
    <property type="match status" value="1"/>
</dbReference>
<name>A0A7T8BAK7_9SPIR</name>
<dbReference type="InterPro" id="IPR036291">
    <property type="entry name" value="NAD(P)-bd_dom_sf"/>
</dbReference>
<keyword evidence="4" id="KW-0630">Potassium</keyword>
<evidence type="ECO:0000313" key="9">
    <source>
        <dbReference type="EMBL" id="QQO09602.1"/>
    </source>
</evidence>
<dbReference type="PROSITE" id="PS51202">
    <property type="entry name" value="RCK_C"/>
    <property type="match status" value="2"/>
</dbReference>
<dbReference type="Pfam" id="PF02254">
    <property type="entry name" value="TrkA_N"/>
    <property type="match status" value="2"/>
</dbReference>
<dbReference type="NCBIfam" id="NF007039">
    <property type="entry name" value="PRK09496.3-2"/>
    <property type="match status" value="1"/>
</dbReference>
<dbReference type="EMBL" id="CP067089">
    <property type="protein sequence ID" value="QQO09602.1"/>
    <property type="molecule type" value="Genomic_DNA"/>
</dbReference>
<evidence type="ECO:0000256" key="5">
    <source>
        <dbReference type="ARBA" id="ARBA00023027"/>
    </source>
</evidence>
<dbReference type="PRINTS" id="PR00335">
    <property type="entry name" value="KUPTAKETRKA"/>
</dbReference>
<keyword evidence="2" id="KW-0813">Transport</keyword>
<evidence type="ECO:0000259" key="7">
    <source>
        <dbReference type="PROSITE" id="PS51201"/>
    </source>
</evidence>
<keyword evidence="6" id="KW-0406">Ion transport</keyword>
<feature type="domain" description="RCK N-terminal" evidence="7">
    <location>
        <begin position="1"/>
        <end position="121"/>
    </location>
</feature>
<evidence type="ECO:0000256" key="3">
    <source>
        <dbReference type="ARBA" id="ARBA00022538"/>
    </source>
</evidence>
<dbReference type="InterPro" id="IPR006036">
    <property type="entry name" value="K_uptake_TrkA"/>
</dbReference>
<evidence type="ECO:0000259" key="8">
    <source>
        <dbReference type="PROSITE" id="PS51202"/>
    </source>
</evidence>
<proteinExistence type="predicted"/>
<evidence type="ECO:0000313" key="10">
    <source>
        <dbReference type="Proteomes" id="UP000595917"/>
    </source>
</evidence>
<feature type="domain" description="RCK C-terminal" evidence="8">
    <location>
        <begin position="141"/>
        <end position="224"/>
    </location>
</feature>
<dbReference type="SUPFAM" id="SSF116726">
    <property type="entry name" value="TrkA C-terminal domain-like"/>
    <property type="match status" value="2"/>
</dbReference>
<evidence type="ECO:0000256" key="1">
    <source>
        <dbReference type="ARBA" id="ARBA00017378"/>
    </source>
</evidence>
<dbReference type="GO" id="GO:0015079">
    <property type="term" value="F:potassium ion transmembrane transporter activity"/>
    <property type="evidence" value="ECO:0007669"/>
    <property type="project" value="InterPro"/>
</dbReference>
<dbReference type="InterPro" id="IPR003148">
    <property type="entry name" value="RCK_N"/>
</dbReference>
<dbReference type="Proteomes" id="UP000595917">
    <property type="component" value="Chromosome"/>
</dbReference>
<dbReference type="PANTHER" id="PTHR43833">
    <property type="entry name" value="POTASSIUM CHANNEL PROTEIN 2-RELATED-RELATED"/>
    <property type="match status" value="1"/>
</dbReference>
<dbReference type="InterPro" id="IPR050721">
    <property type="entry name" value="Trk_Ktr_HKT_K-transport"/>
</dbReference>
<dbReference type="SUPFAM" id="SSF51735">
    <property type="entry name" value="NAD(P)-binding Rossmann-fold domains"/>
    <property type="match status" value="2"/>
</dbReference>
<accession>A0A7T8BAK7</accession>
<organism evidence="9 10">
    <name type="scientific">Breznakiella homolactica</name>
    <dbReference type="NCBI Taxonomy" id="2798577"/>
    <lineage>
        <taxon>Bacteria</taxon>
        <taxon>Pseudomonadati</taxon>
        <taxon>Spirochaetota</taxon>
        <taxon>Spirochaetia</taxon>
        <taxon>Spirochaetales</taxon>
        <taxon>Breznakiellaceae</taxon>
        <taxon>Breznakiella</taxon>
    </lineage>
</organism>
<reference evidence="9" key="1">
    <citation type="submission" date="2021-01" db="EMBL/GenBank/DDBJ databases">
        <title>Description of Breznakiella homolactica.</title>
        <authorList>
            <person name="Song Y."/>
            <person name="Brune A."/>
        </authorList>
    </citation>
    <scope>NUCLEOTIDE SEQUENCE</scope>
    <source>
        <strain evidence="9">RmG30</strain>
    </source>
</reference>
<keyword evidence="10" id="KW-1185">Reference proteome</keyword>
<dbReference type="RefSeq" id="WP_215626905.1">
    <property type="nucleotide sequence ID" value="NZ_CP067089.2"/>
</dbReference>
<gene>
    <name evidence="9" type="primary">trkA</name>
    <name evidence="9" type="ORF">JFL75_01400</name>
</gene>